<reference evidence="1" key="1">
    <citation type="submission" date="2013-11" db="EMBL/GenBank/DDBJ databases">
        <title>Genome sequence of the fusiform rust pathogen reveals effectors for host alternation and coevolution with pine.</title>
        <authorList>
            <consortium name="DOE Joint Genome Institute"/>
            <person name="Smith K."/>
            <person name="Pendleton A."/>
            <person name="Kubisiak T."/>
            <person name="Anderson C."/>
            <person name="Salamov A."/>
            <person name="Aerts A."/>
            <person name="Riley R."/>
            <person name="Clum A."/>
            <person name="Lindquist E."/>
            <person name="Ence D."/>
            <person name="Campbell M."/>
            <person name="Kronenberg Z."/>
            <person name="Feau N."/>
            <person name="Dhillon B."/>
            <person name="Hamelin R."/>
            <person name="Burleigh J."/>
            <person name="Smith J."/>
            <person name="Yandell M."/>
            <person name="Nelson C."/>
            <person name="Grigoriev I."/>
            <person name="Davis J."/>
        </authorList>
    </citation>
    <scope>NUCLEOTIDE SEQUENCE</scope>
    <source>
        <strain evidence="1">G11</strain>
    </source>
</reference>
<evidence type="ECO:0000313" key="1">
    <source>
        <dbReference type="EMBL" id="KAG0143410.1"/>
    </source>
</evidence>
<gene>
    <name evidence="1" type="ORF">CROQUDRAFT_96365</name>
</gene>
<comment type="caution">
    <text evidence="1">The sequence shown here is derived from an EMBL/GenBank/DDBJ whole genome shotgun (WGS) entry which is preliminary data.</text>
</comment>
<dbReference type="Proteomes" id="UP000886653">
    <property type="component" value="Unassembled WGS sequence"/>
</dbReference>
<sequence>MSQKVNVTQCHNSNTNFGDLELMQIVQAASDYVKLVLEGQMPLELTWCSWAKYKTHKW</sequence>
<dbReference type="AlphaFoldDB" id="A0A9P6T9B0"/>
<protein>
    <submittedName>
        <fullName evidence="1">Uncharacterized protein</fullName>
    </submittedName>
</protein>
<organism evidence="1 2">
    <name type="scientific">Cronartium quercuum f. sp. fusiforme G11</name>
    <dbReference type="NCBI Taxonomy" id="708437"/>
    <lineage>
        <taxon>Eukaryota</taxon>
        <taxon>Fungi</taxon>
        <taxon>Dikarya</taxon>
        <taxon>Basidiomycota</taxon>
        <taxon>Pucciniomycotina</taxon>
        <taxon>Pucciniomycetes</taxon>
        <taxon>Pucciniales</taxon>
        <taxon>Coleosporiaceae</taxon>
        <taxon>Cronartium</taxon>
    </lineage>
</organism>
<name>A0A9P6T9B0_9BASI</name>
<accession>A0A9P6T9B0</accession>
<proteinExistence type="predicted"/>
<dbReference type="OrthoDB" id="1405595at2759"/>
<evidence type="ECO:0000313" key="2">
    <source>
        <dbReference type="Proteomes" id="UP000886653"/>
    </source>
</evidence>
<keyword evidence="2" id="KW-1185">Reference proteome</keyword>
<dbReference type="EMBL" id="MU167320">
    <property type="protein sequence ID" value="KAG0143410.1"/>
    <property type="molecule type" value="Genomic_DNA"/>
</dbReference>